<gene>
    <name evidence="3" type="ORF">SAMN06273572_101961</name>
</gene>
<dbReference type="GO" id="GO:0016829">
    <property type="term" value="F:lyase activity"/>
    <property type="evidence" value="ECO:0007669"/>
    <property type="project" value="InterPro"/>
</dbReference>
<evidence type="ECO:0000313" key="4">
    <source>
        <dbReference type="Proteomes" id="UP000220034"/>
    </source>
</evidence>
<dbReference type="RefSeq" id="WP_097928638.1">
    <property type="nucleotide sequence ID" value="NZ_OCTN01000001.1"/>
</dbReference>
<evidence type="ECO:0000259" key="2">
    <source>
        <dbReference type="Pfam" id="PF07940"/>
    </source>
</evidence>
<sequence>MAKPTLSTRARSADNRIQAWRSALGGRVTAITSQPQPRAIGTVARARQLQSGNFLFGGELVEAPATAIWDIEQPSDAFTFALHGFEWLDDLAAAGDAPARALAQDWLWQWIERYGAARGPGWYPDLAGRRLIRWISHAPFLLKGQESQRSHSFFKSLGRQTNYLAHAWPDAAQGLPRVEALTGLLYAALSLEGAEGLLRSARRGLAKACEALDADGAVPSRSPEELLKLFTLLVWADHAQREAGQPSEAAQQAAIARIAPTLRGLRMGDGTLARFHGGGRGEEGLLDQSLADSGIRSAARAKTVMGYSRLAAGRTVAIMDAAPPAEGANGLRAHAGTLAFEMSSGRRPMIVNQGTGDAFGTDWRRHARETSAHSTVEVAGTAMAKFVPMQSFGCADTETLTDGPKQVALERAVDVSGHWALGSHDGYTAAYGLFHERRLFMTPDGMELRGEDTMSAQSSRGQARFARMRETGAVTWRARFHLHPGVQASLDLGGDAVSLTLRSGEVWIFRQSGGDLTLEPSTYLDQRRLNPRLTQQIVVSVAAMDYASRIKWVVGRAGDRRHAVRDFETDQ</sequence>
<organism evidence="3 4">
    <name type="scientific">Pontivivens marinum</name>
    <dbReference type="NCBI Taxonomy" id="1690039"/>
    <lineage>
        <taxon>Bacteria</taxon>
        <taxon>Pseudomonadati</taxon>
        <taxon>Pseudomonadota</taxon>
        <taxon>Alphaproteobacteria</taxon>
        <taxon>Rhodobacterales</taxon>
        <taxon>Paracoccaceae</taxon>
        <taxon>Pontivivens</taxon>
    </lineage>
</organism>
<evidence type="ECO:0000256" key="1">
    <source>
        <dbReference type="ARBA" id="ARBA00004196"/>
    </source>
</evidence>
<dbReference type="InterPro" id="IPR012480">
    <property type="entry name" value="Hepar_II_III_C"/>
</dbReference>
<dbReference type="Pfam" id="PF07940">
    <property type="entry name" value="Hepar_II_III_C"/>
    <property type="match status" value="1"/>
</dbReference>
<dbReference type="GO" id="GO:0030313">
    <property type="term" value="C:cell envelope"/>
    <property type="evidence" value="ECO:0007669"/>
    <property type="project" value="UniProtKB-SubCell"/>
</dbReference>
<dbReference type="AlphaFoldDB" id="A0A2C9CNY3"/>
<dbReference type="Gene3D" id="2.70.98.70">
    <property type="match status" value="1"/>
</dbReference>
<dbReference type="Proteomes" id="UP000220034">
    <property type="component" value="Unassembled WGS sequence"/>
</dbReference>
<accession>A0A2C9CNY3</accession>
<dbReference type="InterPro" id="IPR008929">
    <property type="entry name" value="Chondroitin_lyas"/>
</dbReference>
<comment type="subcellular location">
    <subcellularLocation>
        <location evidence="1">Cell envelope</location>
    </subcellularLocation>
</comment>
<protein>
    <submittedName>
        <fullName evidence="3">Uncharacterized conserved protein, heparinase superfamily</fullName>
    </submittedName>
</protein>
<dbReference type="Gene3D" id="1.50.10.100">
    <property type="entry name" value="Chondroitin AC/alginate lyase"/>
    <property type="match status" value="1"/>
</dbReference>
<dbReference type="EMBL" id="OCTN01000001">
    <property type="protein sequence ID" value="SOH93106.1"/>
    <property type="molecule type" value="Genomic_DNA"/>
</dbReference>
<evidence type="ECO:0000313" key="3">
    <source>
        <dbReference type="EMBL" id="SOH93106.1"/>
    </source>
</evidence>
<keyword evidence="4" id="KW-1185">Reference proteome</keyword>
<feature type="domain" description="Heparinase II/III-like C-terminal" evidence="2">
    <location>
        <begin position="303"/>
        <end position="552"/>
    </location>
</feature>
<dbReference type="OrthoDB" id="9787373at2"/>
<proteinExistence type="predicted"/>
<reference evidence="4" key="1">
    <citation type="submission" date="2017-09" db="EMBL/GenBank/DDBJ databases">
        <authorList>
            <person name="Varghese N."/>
            <person name="Submissions S."/>
        </authorList>
    </citation>
    <scope>NUCLEOTIDE SEQUENCE [LARGE SCALE GENOMIC DNA]</scope>
    <source>
        <strain evidence="4">C7</strain>
    </source>
</reference>
<name>A0A2C9CNY3_9RHOB</name>